<dbReference type="Proteomes" id="UP000732378">
    <property type="component" value="Unassembled WGS sequence"/>
</dbReference>
<evidence type="ECO:0000313" key="2">
    <source>
        <dbReference type="Proteomes" id="UP000732378"/>
    </source>
</evidence>
<dbReference type="EMBL" id="JAFBBZ010000001">
    <property type="protein sequence ID" value="MBM7508199.1"/>
    <property type="molecule type" value="Genomic_DNA"/>
</dbReference>
<keyword evidence="2" id="KW-1185">Reference proteome</keyword>
<protein>
    <submittedName>
        <fullName evidence="1">Uncharacterized protein</fullName>
    </submittedName>
</protein>
<comment type="caution">
    <text evidence="1">The sequence shown here is derived from an EMBL/GenBank/DDBJ whole genome shotgun (WGS) entry which is preliminary data.</text>
</comment>
<accession>A0ABS2MAK3</accession>
<dbReference type="RefSeq" id="WP_193670529.1">
    <property type="nucleotide sequence ID" value="NZ_JACDTV010000015.1"/>
</dbReference>
<name>A0ABS2MAK3_9ACTN</name>
<reference evidence="1 2" key="1">
    <citation type="submission" date="2021-01" db="EMBL/GenBank/DDBJ databases">
        <title>Sequencing the genomes of 1000 actinobacteria strains.</title>
        <authorList>
            <person name="Klenk H.-P."/>
        </authorList>
    </citation>
    <scope>NUCLEOTIDE SEQUENCE [LARGE SCALE GENOMIC DNA]</scope>
    <source>
        <strain evidence="1 2">DSM 18239</strain>
    </source>
</reference>
<sequence>MTRRWRARVVASTALVVVVALALQVAGFEPDPLRVLLLGAVCVSAAWVVIDVLVDPGPGWGVVVEPAVAEPGADTRLSTYRRMLDSHLQGAAPDPAVRDALARLARAVLARRHDLTWDDPAARERLHPDLLAVLDAAPRRLDGAEIDRCLHHIEEI</sequence>
<evidence type="ECO:0000313" key="1">
    <source>
        <dbReference type="EMBL" id="MBM7508199.1"/>
    </source>
</evidence>
<proteinExistence type="predicted"/>
<organism evidence="1 2">
    <name type="scientific">Nocardioides salarius</name>
    <dbReference type="NCBI Taxonomy" id="374513"/>
    <lineage>
        <taxon>Bacteria</taxon>
        <taxon>Bacillati</taxon>
        <taxon>Actinomycetota</taxon>
        <taxon>Actinomycetes</taxon>
        <taxon>Propionibacteriales</taxon>
        <taxon>Nocardioidaceae</taxon>
        <taxon>Nocardioides</taxon>
    </lineage>
</organism>
<gene>
    <name evidence="1" type="ORF">JOE61_002013</name>
</gene>